<gene>
    <name evidence="2" type="ORF">GCM10009844_44140</name>
</gene>
<keyword evidence="1" id="KW-0812">Transmembrane</keyword>
<feature type="transmembrane region" description="Helical" evidence="1">
    <location>
        <begin position="33"/>
        <end position="54"/>
    </location>
</feature>
<protein>
    <recommendedName>
        <fullName evidence="4">PASTA domain-containing protein</fullName>
    </recommendedName>
</protein>
<evidence type="ECO:0000313" key="3">
    <source>
        <dbReference type="Proteomes" id="UP001501771"/>
    </source>
</evidence>
<accession>A0ABP5M1A1</accession>
<keyword evidence="3" id="KW-1185">Reference proteome</keyword>
<dbReference type="Gene3D" id="3.30.10.20">
    <property type="match status" value="1"/>
</dbReference>
<sequence length="291" mass="30300">MSVRRALGAMSAGETVDVAPFGGIDIQEARRAWPLLASSAAAVLVVAAVVAVVVGSPANDGPPTAVEPGQAQRIPPVFGYRANDAATMLQALGLRATVRNQDSCEVAGRALGTSPATGTAYSRGEAVTVLRSTGTHPLAYCAYPPERVEAWAFLDFANGRGPAPPFAERVSLWVDGEHTATLTGDQATDPTAWGDGSALQRLASDSRQVSEVNGRYVSPGLTTEPDDGTQFLCGGQELPLALSGRASQLIYLAIPADGVFGHCAFVNVFRTSGRIDAVVLRTDEGGVRQPR</sequence>
<name>A0ABP5M1A1_9ACTN</name>
<evidence type="ECO:0008006" key="4">
    <source>
        <dbReference type="Google" id="ProtNLM"/>
    </source>
</evidence>
<organism evidence="2 3">
    <name type="scientific">Nocardioides koreensis</name>
    <dbReference type="NCBI Taxonomy" id="433651"/>
    <lineage>
        <taxon>Bacteria</taxon>
        <taxon>Bacillati</taxon>
        <taxon>Actinomycetota</taxon>
        <taxon>Actinomycetes</taxon>
        <taxon>Propionibacteriales</taxon>
        <taxon>Nocardioidaceae</taxon>
        <taxon>Nocardioides</taxon>
    </lineage>
</organism>
<dbReference type="CDD" id="cd06577">
    <property type="entry name" value="PASTA_pknB"/>
    <property type="match status" value="1"/>
</dbReference>
<dbReference type="InterPro" id="IPR005543">
    <property type="entry name" value="PASTA_dom"/>
</dbReference>
<keyword evidence="1" id="KW-0472">Membrane</keyword>
<comment type="caution">
    <text evidence="2">The sequence shown here is derived from an EMBL/GenBank/DDBJ whole genome shotgun (WGS) entry which is preliminary data.</text>
</comment>
<dbReference type="RefSeq" id="WP_344157923.1">
    <property type="nucleotide sequence ID" value="NZ_BAAAQR010000019.1"/>
</dbReference>
<proteinExistence type="predicted"/>
<dbReference type="Proteomes" id="UP001501771">
    <property type="component" value="Unassembled WGS sequence"/>
</dbReference>
<reference evidence="3" key="1">
    <citation type="journal article" date="2019" name="Int. J. Syst. Evol. Microbiol.">
        <title>The Global Catalogue of Microorganisms (GCM) 10K type strain sequencing project: providing services to taxonomists for standard genome sequencing and annotation.</title>
        <authorList>
            <consortium name="The Broad Institute Genomics Platform"/>
            <consortium name="The Broad Institute Genome Sequencing Center for Infectious Disease"/>
            <person name="Wu L."/>
            <person name="Ma J."/>
        </authorList>
    </citation>
    <scope>NUCLEOTIDE SEQUENCE [LARGE SCALE GENOMIC DNA]</scope>
    <source>
        <strain evidence="3">JCM 16022</strain>
    </source>
</reference>
<evidence type="ECO:0000313" key="2">
    <source>
        <dbReference type="EMBL" id="GAA2156162.1"/>
    </source>
</evidence>
<keyword evidence="1" id="KW-1133">Transmembrane helix</keyword>
<dbReference type="EMBL" id="BAAAQR010000019">
    <property type="protein sequence ID" value="GAA2156162.1"/>
    <property type="molecule type" value="Genomic_DNA"/>
</dbReference>
<evidence type="ECO:0000256" key="1">
    <source>
        <dbReference type="SAM" id="Phobius"/>
    </source>
</evidence>